<gene>
    <name evidence="2" type="ORF">NXF25_012157</name>
</gene>
<protein>
    <submittedName>
        <fullName evidence="2">CYP2J2: Cytochrome protein</fullName>
    </submittedName>
</protein>
<feature type="chain" id="PRO_5043340209" evidence="1">
    <location>
        <begin position="20"/>
        <end position="58"/>
    </location>
</feature>
<keyword evidence="1" id="KW-0732">Signal</keyword>
<sequence length="58" mass="6829">MFPFLSFFILGSSCFTNLCSVLLDSEQWETLEKSNPNHFLDKEGHFCHKRSIYAIWGR</sequence>
<dbReference type="EMBL" id="JAOTOJ010000005">
    <property type="protein sequence ID" value="KAK9401443.1"/>
    <property type="molecule type" value="Genomic_DNA"/>
</dbReference>
<dbReference type="Proteomes" id="UP001474421">
    <property type="component" value="Unassembled WGS sequence"/>
</dbReference>
<organism evidence="2 3">
    <name type="scientific">Crotalus adamanteus</name>
    <name type="common">Eastern diamondback rattlesnake</name>
    <dbReference type="NCBI Taxonomy" id="8729"/>
    <lineage>
        <taxon>Eukaryota</taxon>
        <taxon>Metazoa</taxon>
        <taxon>Chordata</taxon>
        <taxon>Craniata</taxon>
        <taxon>Vertebrata</taxon>
        <taxon>Euteleostomi</taxon>
        <taxon>Lepidosauria</taxon>
        <taxon>Squamata</taxon>
        <taxon>Bifurcata</taxon>
        <taxon>Unidentata</taxon>
        <taxon>Episquamata</taxon>
        <taxon>Toxicofera</taxon>
        <taxon>Serpentes</taxon>
        <taxon>Colubroidea</taxon>
        <taxon>Viperidae</taxon>
        <taxon>Crotalinae</taxon>
        <taxon>Crotalus</taxon>
    </lineage>
</organism>
<evidence type="ECO:0000313" key="3">
    <source>
        <dbReference type="Proteomes" id="UP001474421"/>
    </source>
</evidence>
<evidence type="ECO:0000313" key="2">
    <source>
        <dbReference type="EMBL" id="KAK9401443.1"/>
    </source>
</evidence>
<proteinExistence type="predicted"/>
<reference evidence="2 3" key="1">
    <citation type="journal article" date="2024" name="Proc. Natl. Acad. Sci. U.S.A.">
        <title>The genetic regulatory architecture and epigenomic basis for age-related changes in rattlesnake venom.</title>
        <authorList>
            <person name="Hogan M.P."/>
            <person name="Holding M.L."/>
            <person name="Nystrom G.S."/>
            <person name="Colston T.J."/>
            <person name="Bartlett D.A."/>
            <person name="Mason A.J."/>
            <person name="Ellsworth S.A."/>
            <person name="Rautsaw R.M."/>
            <person name="Lawrence K.C."/>
            <person name="Strickland J.L."/>
            <person name="He B."/>
            <person name="Fraser P."/>
            <person name="Margres M.J."/>
            <person name="Gilbert D.M."/>
            <person name="Gibbs H.L."/>
            <person name="Parkinson C.L."/>
            <person name="Rokyta D.R."/>
        </authorList>
    </citation>
    <scope>NUCLEOTIDE SEQUENCE [LARGE SCALE GENOMIC DNA]</scope>
    <source>
        <strain evidence="2">DRR0105</strain>
    </source>
</reference>
<accession>A0AAW1BHD1</accession>
<keyword evidence="3" id="KW-1185">Reference proteome</keyword>
<dbReference type="AlphaFoldDB" id="A0AAW1BHD1"/>
<evidence type="ECO:0000256" key="1">
    <source>
        <dbReference type="SAM" id="SignalP"/>
    </source>
</evidence>
<comment type="caution">
    <text evidence="2">The sequence shown here is derived from an EMBL/GenBank/DDBJ whole genome shotgun (WGS) entry which is preliminary data.</text>
</comment>
<name>A0AAW1BHD1_CROAD</name>
<feature type="signal peptide" evidence="1">
    <location>
        <begin position="1"/>
        <end position="19"/>
    </location>
</feature>